<sequence length="130" mass="14389">MTYTTAALLGVAVTVVLDLLVLRTRLLTRKAFWASYAIVVFFQLLTNEWLTSRGVVLYDEAAIWGPRIGHAPVEDLLFGFGLVVQSMAWWVWWGRRGVQATPGPGPSPALRRLAGRAGGRLTRPARRTPS</sequence>
<dbReference type="NCBIfam" id="TIGR03462">
    <property type="entry name" value="CarR_dom_SF"/>
    <property type="match status" value="1"/>
</dbReference>
<dbReference type="RefSeq" id="WP_214057930.1">
    <property type="nucleotide sequence ID" value="NZ_CP075371.1"/>
</dbReference>
<name>A0ABX8ED10_9ACTN</name>
<keyword evidence="4" id="KW-0125">Carotenoid biosynthesis</keyword>
<dbReference type="InterPro" id="IPR017825">
    <property type="entry name" value="Lycopene_cyclase_dom"/>
</dbReference>
<keyword evidence="7" id="KW-0413">Isomerase</keyword>
<evidence type="ECO:0000256" key="1">
    <source>
        <dbReference type="ARBA" id="ARBA00004141"/>
    </source>
</evidence>
<dbReference type="Proteomes" id="UP000679307">
    <property type="component" value="Chromosome"/>
</dbReference>
<comment type="subcellular location">
    <subcellularLocation>
        <location evidence="1">Membrane</location>
        <topology evidence="1">Multi-pass membrane protein</topology>
    </subcellularLocation>
</comment>
<protein>
    <recommendedName>
        <fullName evidence="10">Lycopene cyclase domain-containing protein</fullName>
    </recommendedName>
</protein>
<reference evidence="11 12" key="1">
    <citation type="submission" date="2021-05" db="EMBL/GenBank/DDBJ databases">
        <title>Complete genome of Nocardioides aquaticus KCTC 9944T isolated from meromictic and hypersaline Ekho Lake, Antarctica.</title>
        <authorList>
            <person name="Hwang K."/>
            <person name="Kim K.M."/>
            <person name="Choe H."/>
        </authorList>
    </citation>
    <scope>NUCLEOTIDE SEQUENCE [LARGE SCALE GENOMIC DNA]</scope>
    <source>
        <strain evidence="11 12">KCTC 9944</strain>
    </source>
</reference>
<feature type="transmembrane region" description="Helical" evidence="9">
    <location>
        <begin position="76"/>
        <end position="93"/>
    </location>
</feature>
<feature type="transmembrane region" description="Helical" evidence="9">
    <location>
        <begin position="6"/>
        <end position="24"/>
    </location>
</feature>
<feature type="domain" description="Lycopene cyclase" evidence="10">
    <location>
        <begin position="2"/>
        <end position="88"/>
    </location>
</feature>
<keyword evidence="5 9" id="KW-1133">Transmembrane helix</keyword>
<evidence type="ECO:0000256" key="5">
    <source>
        <dbReference type="ARBA" id="ARBA00022989"/>
    </source>
</evidence>
<dbReference type="EMBL" id="CP075371">
    <property type="protein sequence ID" value="QVT78336.1"/>
    <property type="molecule type" value="Genomic_DNA"/>
</dbReference>
<proteinExistence type="predicted"/>
<comment type="pathway">
    <text evidence="2">Carotenoid biosynthesis.</text>
</comment>
<organism evidence="11 12">
    <name type="scientific">Nocardioides aquaticus</name>
    <dbReference type="NCBI Taxonomy" id="160826"/>
    <lineage>
        <taxon>Bacteria</taxon>
        <taxon>Bacillati</taxon>
        <taxon>Actinomycetota</taxon>
        <taxon>Actinomycetes</taxon>
        <taxon>Propionibacteriales</taxon>
        <taxon>Nocardioidaceae</taxon>
        <taxon>Nocardioides</taxon>
    </lineage>
</organism>
<evidence type="ECO:0000256" key="9">
    <source>
        <dbReference type="SAM" id="Phobius"/>
    </source>
</evidence>
<keyword evidence="3 9" id="KW-0812">Transmembrane</keyword>
<evidence type="ECO:0000313" key="12">
    <source>
        <dbReference type="Proteomes" id="UP000679307"/>
    </source>
</evidence>
<feature type="transmembrane region" description="Helical" evidence="9">
    <location>
        <begin position="31"/>
        <end position="50"/>
    </location>
</feature>
<evidence type="ECO:0000256" key="3">
    <source>
        <dbReference type="ARBA" id="ARBA00022692"/>
    </source>
</evidence>
<keyword evidence="6 9" id="KW-0472">Membrane</keyword>
<evidence type="ECO:0000256" key="6">
    <source>
        <dbReference type="ARBA" id="ARBA00023136"/>
    </source>
</evidence>
<keyword evidence="12" id="KW-1185">Reference proteome</keyword>
<evidence type="ECO:0000256" key="2">
    <source>
        <dbReference type="ARBA" id="ARBA00004829"/>
    </source>
</evidence>
<gene>
    <name evidence="11" type="ORF">ENKNEFLB_00713</name>
</gene>
<feature type="region of interest" description="Disordered" evidence="8">
    <location>
        <begin position="100"/>
        <end position="130"/>
    </location>
</feature>
<evidence type="ECO:0000256" key="7">
    <source>
        <dbReference type="ARBA" id="ARBA00023235"/>
    </source>
</evidence>
<evidence type="ECO:0000256" key="4">
    <source>
        <dbReference type="ARBA" id="ARBA00022746"/>
    </source>
</evidence>
<evidence type="ECO:0000256" key="8">
    <source>
        <dbReference type="SAM" id="MobiDB-lite"/>
    </source>
</evidence>
<evidence type="ECO:0000259" key="10">
    <source>
        <dbReference type="Pfam" id="PF18916"/>
    </source>
</evidence>
<dbReference type="Pfam" id="PF18916">
    <property type="entry name" value="Lycopene_cyc"/>
    <property type="match status" value="1"/>
</dbReference>
<accession>A0ABX8ED10</accession>
<evidence type="ECO:0000313" key="11">
    <source>
        <dbReference type="EMBL" id="QVT78336.1"/>
    </source>
</evidence>